<dbReference type="AlphaFoldDB" id="A0A370B2B3"/>
<keyword evidence="1" id="KW-0805">Transcription regulation</keyword>
<dbReference type="PANTHER" id="PTHR44688:SF16">
    <property type="entry name" value="DNA-BINDING TRANSCRIPTIONAL ACTIVATOR DEVR_DOSR"/>
    <property type="match status" value="1"/>
</dbReference>
<keyword evidence="2 5" id="KW-0238">DNA-binding</keyword>
<dbReference type="SMART" id="SM00421">
    <property type="entry name" value="HTH_LUXR"/>
    <property type="match status" value="1"/>
</dbReference>
<reference evidence="5 6" key="1">
    <citation type="submission" date="2018-07" db="EMBL/GenBank/DDBJ databases">
        <title>Streptomyces species from bats.</title>
        <authorList>
            <person name="Dunlap C."/>
        </authorList>
    </citation>
    <scope>NUCLEOTIDE SEQUENCE [LARGE SCALE GENOMIC DNA]</scope>
    <source>
        <strain evidence="5 6">AC230</strain>
    </source>
</reference>
<evidence type="ECO:0000256" key="1">
    <source>
        <dbReference type="ARBA" id="ARBA00023015"/>
    </source>
</evidence>
<evidence type="ECO:0000313" key="6">
    <source>
        <dbReference type="Proteomes" id="UP000253741"/>
    </source>
</evidence>
<gene>
    <name evidence="5" type="ORF">DVH02_30255</name>
</gene>
<dbReference type="Proteomes" id="UP000253741">
    <property type="component" value="Unassembled WGS sequence"/>
</dbReference>
<keyword evidence="6" id="KW-1185">Reference proteome</keyword>
<keyword evidence="3" id="KW-0804">Transcription</keyword>
<comment type="caution">
    <text evidence="5">The sequence shown here is derived from an EMBL/GenBank/DDBJ whole genome shotgun (WGS) entry which is preliminary data.</text>
</comment>
<dbReference type="EMBL" id="QQNA01000311">
    <property type="protein sequence ID" value="RDG34509.1"/>
    <property type="molecule type" value="Genomic_DNA"/>
</dbReference>
<accession>A0A370B2B3</accession>
<evidence type="ECO:0000256" key="2">
    <source>
        <dbReference type="ARBA" id="ARBA00023125"/>
    </source>
</evidence>
<dbReference type="SUPFAM" id="SSF46894">
    <property type="entry name" value="C-terminal effector domain of the bipartite response regulators"/>
    <property type="match status" value="1"/>
</dbReference>
<name>A0A370B2B3_9ACTN</name>
<dbReference type="GO" id="GO:0006355">
    <property type="term" value="P:regulation of DNA-templated transcription"/>
    <property type="evidence" value="ECO:0007669"/>
    <property type="project" value="InterPro"/>
</dbReference>
<dbReference type="InterPro" id="IPR000792">
    <property type="entry name" value="Tscrpt_reg_LuxR_C"/>
</dbReference>
<dbReference type="Gene3D" id="1.10.10.10">
    <property type="entry name" value="Winged helix-like DNA-binding domain superfamily/Winged helix DNA-binding domain"/>
    <property type="match status" value="1"/>
</dbReference>
<feature type="domain" description="HTH luxR-type" evidence="4">
    <location>
        <begin position="25"/>
        <end position="90"/>
    </location>
</feature>
<dbReference type="InterPro" id="IPR016032">
    <property type="entry name" value="Sig_transdc_resp-reg_C-effctor"/>
</dbReference>
<dbReference type="PANTHER" id="PTHR44688">
    <property type="entry name" value="DNA-BINDING TRANSCRIPTIONAL ACTIVATOR DEVR_DOSR"/>
    <property type="match status" value="1"/>
</dbReference>
<dbReference type="InterPro" id="IPR036388">
    <property type="entry name" value="WH-like_DNA-bd_sf"/>
</dbReference>
<protein>
    <submittedName>
        <fullName evidence="5">DNA-binding response regulator</fullName>
    </submittedName>
</protein>
<dbReference type="PRINTS" id="PR00038">
    <property type="entry name" value="HTHLUXR"/>
</dbReference>
<dbReference type="RefSeq" id="WP_114627044.1">
    <property type="nucleotide sequence ID" value="NZ_QQNA01000311.1"/>
</dbReference>
<dbReference type="GO" id="GO:0003677">
    <property type="term" value="F:DNA binding"/>
    <property type="evidence" value="ECO:0007669"/>
    <property type="project" value="UniProtKB-KW"/>
</dbReference>
<sequence>MRVAEKDPARLLCQCGCGVLQSADESPDLESLTDREREVLLALGTGGTNRLVARRLGIAERTVKGHVASLVSKLGLVSRLEVVAVAILHHRRICPNPKWNGTPP</sequence>
<organism evidence="5 6">
    <name type="scientific">Streptomyces corynorhini</name>
    <dbReference type="NCBI Taxonomy" id="2282652"/>
    <lineage>
        <taxon>Bacteria</taxon>
        <taxon>Bacillati</taxon>
        <taxon>Actinomycetota</taxon>
        <taxon>Actinomycetes</taxon>
        <taxon>Kitasatosporales</taxon>
        <taxon>Streptomycetaceae</taxon>
        <taxon>Streptomyces</taxon>
    </lineage>
</organism>
<dbReference type="OrthoDB" id="4865864at2"/>
<evidence type="ECO:0000313" key="5">
    <source>
        <dbReference type="EMBL" id="RDG34509.1"/>
    </source>
</evidence>
<proteinExistence type="predicted"/>
<dbReference type="Pfam" id="PF00196">
    <property type="entry name" value="GerE"/>
    <property type="match status" value="1"/>
</dbReference>
<evidence type="ECO:0000256" key="3">
    <source>
        <dbReference type="ARBA" id="ARBA00023163"/>
    </source>
</evidence>
<dbReference type="PROSITE" id="PS50043">
    <property type="entry name" value="HTH_LUXR_2"/>
    <property type="match status" value="1"/>
</dbReference>
<dbReference type="PROSITE" id="PS00622">
    <property type="entry name" value="HTH_LUXR_1"/>
    <property type="match status" value="1"/>
</dbReference>
<dbReference type="CDD" id="cd06170">
    <property type="entry name" value="LuxR_C_like"/>
    <property type="match status" value="1"/>
</dbReference>
<evidence type="ECO:0000259" key="4">
    <source>
        <dbReference type="PROSITE" id="PS50043"/>
    </source>
</evidence>